<dbReference type="SUPFAM" id="SSF50475">
    <property type="entry name" value="FMN-binding split barrel"/>
    <property type="match status" value="1"/>
</dbReference>
<evidence type="ECO:0000256" key="3">
    <source>
        <dbReference type="ARBA" id="ARBA00022643"/>
    </source>
</evidence>
<comment type="catalytic activity">
    <reaction evidence="5">
        <text>pyridoxamine 5'-phosphate + O2 + H2O = pyridoxal 5'-phosphate + H2O2 + NH4(+)</text>
        <dbReference type="Rhea" id="RHEA:15817"/>
        <dbReference type="ChEBI" id="CHEBI:15377"/>
        <dbReference type="ChEBI" id="CHEBI:15379"/>
        <dbReference type="ChEBI" id="CHEBI:16240"/>
        <dbReference type="ChEBI" id="CHEBI:28938"/>
        <dbReference type="ChEBI" id="CHEBI:58451"/>
        <dbReference type="ChEBI" id="CHEBI:597326"/>
        <dbReference type="EC" id="1.4.3.5"/>
    </reaction>
</comment>
<keyword evidence="3 5" id="KW-0288">FMN</keyword>
<dbReference type="GO" id="GO:0004733">
    <property type="term" value="F:pyridoxamine phosphate oxidase activity"/>
    <property type="evidence" value="ECO:0007669"/>
    <property type="project" value="UniProtKB-UniRule"/>
</dbReference>
<dbReference type="EMBL" id="VOOS01000002">
    <property type="protein sequence ID" value="TXB65888.1"/>
    <property type="molecule type" value="Genomic_DNA"/>
</dbReference>
<comment type="catalytic activity">
    <reaction evidence="5">
        <text>pyridoxine 5'-phosphate + O2 = pyridoxal 5'-phosphate + H2O2</text>
        <dbReference type="Rhea" id="RHEA:15149"/>
        <dbReference type="ChEBI" id="CHEBI:15379"/>
        <dbReference type="ChEBI" id="CHEBI:16240"/>
        <dbReference type="ChEBI" id="CHEBI:58589"/>
        <dbReference type="ChEBI" id="CHEBI:597326"/>
        <dbReference type="EC" id="1.4.3.5"/>
    </reaction>
</comment>
<dbReference type="NCBIfam" id="TIGR00558">
    <property type="entry name" value="pdxH"/>
    <property type="match status" value="1"/>
</dbReference>
<comment type="similarity">
    <text evidence="1 5">Belongs to the pyridoxamine 5'-phosphate oxidase family.</text>
</comment>
<feature type="binding site" evidence="5 6">
    <location>
        <position position="87"/>
    </location>
    <ligand>
        <name>FMN</name>
        <dbReference type="ChEBI" id="CHEBI:58210"/>
    </ligand>
</feature>
<feature type="domain" description="Pyridoxamine 5'-phosphate oxidase N-terminal" evidence="7">
    <location>
        <begin position="37"/>
        <end position="155"/>
    </location>
</feature>
<feature type="binding site" evidence="5">
    <location>
        <position position="127"/>
    </location>
    <ligand>
        <name>substrate</name>
    </ligand>
</feature>
<feature type="binding site" evidence="5">
    <location>
        <position position="135"/>
    </location>
    <ligand>
        <name>substrate</name>
    </ligand>
</feature>
<sequence>MEDLQNYLNSIRRDFADKSLTESSANKNPFLQFETWFEEAVNSQILDPYAMSISTVDETGQPSTRIVYLRFISEEGLVFYTNYTSHKGNDISTNNKIAVNFFWGELERQIRVEGVVTKVNEEMSDAYFEKRPRESQLGAWASDQSTEIKNREELEERLNYFADKFKDQVIPRPPHWGGYIVVPHKFEYWQGRPSRLHDRLIYTKKNNDWKITRVAP</sequence>
<dbReference type="PANTHER" id="PTHR10851">
    <property type="entry name" value="PYRIDOXINE-5-PHOSPHATE OXIDASE"/>
    <property type="match status" value="1"/>
</dbReference>
<evidence type="ECO:0000256" key="2">
    <source>
        <dbReference type="ARBA" id="ARBA00022630"/>
    </source>
</evidence>
<evidence type="ECO:0000256" key="4">
    <source>
        <dbReference type="ARBA" id="ARBA00023002"/>
    </source>
</evidence>
<dbReference type="HAMAP" id="MF_01629">
    <property type="entry name" value="PdxH"/>
    <property type="match status" value="1"/>
</dbReference>
<dbReference type="Pfam" id="PF01243">
    <property type="entry name" value="PNPOx_N"/>
    <property type="match status" value="1"/>
</dbReference>
<gene>
    <name evidence="5 9" type="primary">pdxH</name>
    <name evidence="9" type="ORF">FRY74_04780</name>
</gene>
<dbReference type="GO" id="GO:0008615">
    <property type="term" value="P:pyridoxine biosynthetic process"/>
    <property type="evidence" value="ECO:0007669"/>
    <property type="project" value="UniProtKB-UniRule"/>
</dbReference>
<evidence type="ECO:0000259" key="8">
    <source>
        <dbReference type="Pfam" id="PF10590"/>
    </source>
</evidence>
<accession>A0A5C6RUA7</accession>
<keyword evidence="10" id="KW-1185">Reference proteome</keyword>
<dbReference type="NCBIfam" id="NF004231">
    <property type="entry name" value="PRK05679.1"/>
    <property type="match status" value="1"/>
</dbReference>
<keyword evidence="5" id="KW-0664">Pyridoxine biosynthesis</keyword>
<dbReference type="Gene3D" id="2.30.110.10">
    <property type="entry name" value="Electron Transport, Fmn-binding Protein, Chain A"/>
    <property type="match status" value="1"/>
</dbReference>
<dbReference type="Pfam" id="PF10590">
    <property type="entry name" value="PNP_phzG_C"/>
    <property type="match status" value="1"/>
</dbReference>
<comment type="caution">
    <text evidence="5">Lacks conserved residue(s) required for the propagation of feature annotation.</text>
</comment>
<feature type="binding site" evidence="5 6">
    <location>
        <begin position="80"/>
        <end position="81"/>
    </location>
    <ligand>
        <name>FMN</name>
        <dbReference type="ChEBI" id="CHEBI:58210"/>
    </ligand>
</feature>
<evidence type="ECO:0000256" key="1">
    <source>
        <dbReference type="ARBA" id="ARBA00007301"/>
    </source>
</evidence>
<feature type="domain" description="Pyridoxine 5'-phosphate oxidase dimerisation C-terminal" evidence="8">
    <location>
        <begin position="176"/>
        <end position="216"/>
    </location>
</feature>
<dbReference type="InterPro" id="IPR012349">
    <property type="entry name" value="Split_barrel_FMN-bd"/>
</dbReference>
<dbReference type="UniPathway" id="UPA01068">
    <property type="reaction ID" value="UER00304"/>
</dbReference>
<comment type="subunit">
    <text evidence="5">Homodimer.</text>
</comment>
<feature type="binding site" evidence="5 6">
    <location>
        <position position="199"/>
    </location>
    <ligand>
        <name>FMN</name>
        <dbReference type="ChEBI" id="CHEBI:58210"/>
    </ligand>
</feature>
<keyword evidence="4 5" id="KW-0560">Oxidoreductase</keyword>
<comment type="function">
    <text evidence="5">Catalyzes the oxidation of either pyridoxine 5'-phosphate (PNP) or pyridoxamine 5'-phosphate (PMP) into pyridoxal 5'-phosphate (PLP).</text>
</comment>
<dbReference type="GO" id="GO:0010181">
    <property type="term" value="F:FMN binding"/>
    <property type="evidence" value="ECO:0007669"/>
    <property type="project" value="UniProtKB-UniRule"/>
</dbReference>
<dbReference type="InterPro" id="IPR000659">
    <property type="entry name" value="Pyridox_Oxase"/>
</dbReference>
<dbReference type="AlphaFoldDB" id="A0A5C6RUA7"/>
<proteinExistence type="inferred from homology"/>
<evidence type="ECO:0000313" key="10">
    <source>
        <dbReference type="Proteomes" id="UP000321721"/>
    </source>
</evidence>
<keyword evidence="2 5" id="KW-0285">Flavoprotein</keyword>
<dbReference type="Proteomes" id="UP000321721">
    <property type="component" value="Unassembled WGS sequence"/>
</dbReference>
<dbReference type="PIRSF" id="PIRSF000190">
    <property type="entry name" value="Pyd_amn-ph_oxd"/>
    <property type="match status" value="1"/>
</dbReference>
<evidence type="ECO:0000313" key="9">
    <source>
        <dbReference type="EMBL" id="TXB65888.1"/>
    </source>
</evidence>
<feature type="binding site" evidence="5 6">
    <location>
        <begin position="144"/>
        <end position="145"/>
    </location>
    <ligand>
        <name>FMN</name>
        <dbReference type="ChEBI" id="CHEBI:58210"/>
    </ligand>
</feature>
<dbReference type="OrthoDB" id="9780392at2"/>
<comment type="cofactor">
    <cofactor evidence="5 6">
        <name>FMN</name>
        <dbReference type="ChEBI" id="CHEBI:58210"/>
    </cofactor>
    <text evidence="5 6">Binds 1 FMN per subunit.</text>
</comment>
<feature type="binding site" evidence="5 6">
    <location>
        <position position="189"/>
    </location>
    <ligand>
        <name>FMN</name>
        <dbReference type="ChEBI" id="CHEBI:58210"/>
    </ligand>
</feature>
<feature type="binding site" evidence="5">
    <location>
        <begin position="195"/>
        <end position="197"/>
    </location>
    <ligand>
        <name>substrate</name>
    </ligand>
</feature>
<protein>
    <recommendedName>
        <fullName evidence="5">Pyridoxine/pyridoxamine 5'-phosphate oxidase</fullName>
        <ecNumber evidence="5">1.4.3.5</ecNumber>
    </recommendedName>
    <alternativeName>
        <fullName evidence="5">PNP/PMP oxidase</fullName>
        <shortName evidence="5">PNPOx</shortName>
    </alternativeName>
    <alternativeName>
        <fullName evidence="5">Pyridoxal 5'-phosphate synthase</fullName>
    </alternativeName>
</protein>
<feature type="binding site" evidence="5">
    <location>
        <position position="131"/>
    </location>
    <ligand>
        <name>substrate</name>
    </ligand>
</feature>
<evidence type="ECO:0000256" key="6">
    <source>
        <dbReference type="PIRSR" id="PIRSR000190-2"/>
    </source>
</evidence>
<comment type="pathway">
    <text evidence="5">Cofactor metabolism; pyridoxal 5'-phosphate salvage; pyridoxal 5'-phosphate from pyridoxamine 5'-phosphate: step 1/1.</text>
</comment>
<reference evidence="9 10" key="1">
    <citation type="submission" date="2019-08" db="EMBL/GenBank/DDBJ databases">
        <title>Genome of Vicingus serpentipes NCIMB 15042.</title>
        <authorList>
            <person name="Bowman J.P."/>
        </authorList>
    </citation>
    <scope>NUCLEOTIDE SEQUENCE [LARGE SCALE GENOMIC DNA]</scope>
    <source>
        <strain evidence="9 10">NCIMB 15042</strain>
    </source>
</reference>
<evidence type="ECO:0000256" key="5">
    <source>
        <dbReference type="HAMAP-Rule" id="MF_01629"/>
    </source>
</evidence>
<name>A0A5C6RUA7_9FLAO</name>
<feature type="binding site" evidence="5">
    <location>
        <position position="70"/>
    </location>
    <ligand>
        <name>substrate</name>
    </ligand>
</feature>
<evidence type="ECO:0000259" key="7">
    <source>
        <dbReference type="Pfam" id="PF01243"/>
    </source>
</evidence>
<dbReference type="RefSeq" id="WP_147099156.1">
    <property type="nucleotide sequence ID" value="NZ_VOOS01000002.1"/>
</dbReference>
<comment type="pathway">
    <text evidence="5">Cofactor metabolism; pyridoxal 5'-phosphate salvage; pyridoxal 5'-phosphate from pyridoxine 5'-phosphate: step 1/1.</text>
</comment>
<dbReference type="InterPro" id="IPR019576">
    <property type="entry name" value="Pyridoxamine_oxidase_dimer_C"/>
</dbReference>
<dbReference type="InterPro" id="IPR011576">
    <property type="entry name" value="Pyridox_Oxase_N"/>
</dbReference>
<feature type="binding site" evidence="5 6">
    <location>
        <position position="109"/>
    </location>
    <ligand>
        <name>FMN</name>
        <dbReference type="ChEBI" id="CHEBI:58210"/>
    </ligand>
</feature>
<organism evidence="9 10">
    <name type="scientific">Vicingus serpentipes</name>
    <dbReference type="NCBI Taxonomy" id="1926625"/>
    <lineage>
        <taxon>Bacteria</taxon>
        <taxon>Pseudomonadati</taxon>
        <taxon>Bacteroidota</taxon>
        <taxon>Flavobacteriia</taxon>
        <taxon>Flavobacteriales</taxon>
        <taxon>Vicingaceae</taxon>
        <taxon>Vicingus</taxon>
    </lineage>
</organism>
<dbReference type="PANTHER" id="PTHR10851:SF0">
    <property type="entry name" value="PYRIDOXINE-5'-PHOSPHATE OXIDASE"/>
    <property type="match status" value="1"/>
</dbReference>
<dbReference type="EC" id="1.4.3.5" evidence="5"/>
<comment type="caution">
    <text evidence="9">The sequence shown here is derived from an EMBL/GenBank/DDBJ whole genome shotgun (WGS) entry which is preliminary data.</text>
</comment>